<feature type="compositionally biased region" description="Basic and acidic residues" evidence="4">
    <location>
        <begin position="1566"/>
        <end position="1580"/>
    </location>
</feature>
<feature type="domain" description="Ig-like" evidence="5">
    <location>
        <begin position="1252"/>
        <end position="1348"/>
    </location>
</feature>
<feature type="region of interest" description="Disordered" evidence="4">
    <location>
        <begin position="1182"/>
        <end position="1228"/>
    </location>
</feature>
<evidence type="ECO:0000256" key="1">
    <source>
        <dbReference type="ARBA" id="ARBA00022737"/>
    </source>
</evidence>
<feature type="domain" description="Ig-like" evidence="5">
    <location>
        <begin position="695"/>
        <end position="785"/>
    </location>
</feature>
<dbReference type="InterPro" id="IPR050964">
    <property type="entry name" value="Striated_Muscle_Regulatory"/>
</dbReference>
<dbReference type="PANTHER" id="PTHR13817:SF166">
    <property type="entry name" value="NEURONAL IGCAM-RELATED"/>
    <property type="match status" value="1"/>
</dbReference>
<protein>
    <recommendedName>
        <fullName evidence="5">Ig-like domain-containing protein</fullName>
    </recommendedName>
</protein>
<feature type="region of interest" description="Disordered" evidence="4">
    <location>
        <begin position="566"/>
        <end position="587"/>
    </location>
</feature>
<dbReference type="InterPro" id="IPR036179">
    <property type="entry name" value="Ig-like_dom_sf"/>
</dbReference>
<dbReference type="FunFam" id="2.60.40.10:FF:000032">
    <property type="entry name" value="palladin isoform X1"/>
    <property type="match status" value="1"/>
</dbReference>
<organism evidence="6 7">
    <name type="scientific">Anopheles albimanus</name>
    <name type="common">New world malaria mosquito</name>
    <dbReference type="NCBI Taxonomy" id="7167"/>
    <lineage>
        <taxon>Eukaryota</taxon>
        <taxon>Metazoa</taxon>
        <taxon>Ecdysozoa</taxon>
        <taxon>Arthropoda</taxon>
        <taxon>Hexapoda</taxon>
        <taxon>Insecta</taxon>
        <taxon>Pterygota</taxon>
        <taxon>Neoptera</taxon>
        <taxon>Endopterygota</taxon>
        <taxon>Diptera</taxon>
        <taxon>Nematocera</taxon>
        <taxon>Culicoidea</taxon>
        <taxon>Culicidae</taxon>
        <taxon>Anophelinae</taxon>
        <taxon>Anopheles</taxon>
    </lineage>
</organism>
<feature type="domain" description="Ig-like" evidence="5">
    <location>
        <begin position="582"/>
        <end position="684"/>
    </location>
</feature>
<reference evidence="6 7" key="1">
    <citation type="journal article" date="2017" name="G3 (Bethesda)">
        <title>The Physical Genome Mapping of Anopheles albimanus Corrected Scaffold Misassemblies and Identified Interarm Rearrangements in Genus Anopheles.</title>
        <authorList>
            <person name="Artemov G.N."/>
            <person name="Peery A.N."/>
            <person name="Jiang X."/>
            <person name="Tu Z."/>
            <person name="Stegniy V.N."/>
            <person name="Sharakhova M.V."/>
            <person name="Sharakhov I.V."/>
        </authorList>
    </citation>
    <scope>NUCLEOTIDE SEQUENCE [LARGE SCALE GENOMIC DNA]</scope>
    <source>
        <strain evidence="6 7">ALBI9_A</strain>
    </source>
</reference>
<dbReference type="EnsemblMetazoa" id="AALB009272-RA">
    <property type="protein sequence ID" value="AALB009272-PA"/>
    <property type="gene ID" value="AALB009272"/>
</dbReference>
<feature type="domain" description="Ig-like" evidence="5">
    <location>
        <begin position="430"/>
        <end position="517"/>
    </location>
</feature>
<feature type="compositionally biased region" description="Polar residues" evidence="4">
    <location>
        <begin position="180"/>
        <end position="200"/>
    </location>
</feature>
<dbReference type="PANTHER" id="PTHR13817">
    <property type="entry name" value="TITIN"/>
    <property type="match status" value="1"/>
</dbReference>
<feature type="compositionally biased region" description="Acidic residues" evidence="4">
    <location>
        <begin position="2007"/>
        <end position="2021"/>
    </location>
</feature>
<evidence type="ECO:0000259" key="5">
    <source>
        <dbReference type="PROSITE" id="PS50835"/>
    </source>
</evidence>
<feature type="compositionally biased region" description="Low complexity" evidence="4">
    <location>
        <begin position="832"/>
        <end position="844"/>
    </location>
</feature>
<feature type="domain" description="Ig-like" evidence="5">
    <location>
        <begin position="915"/>
        <end position="1012"/>
    </location>
</feature>
<feature type="region of interest" description="Disordered" evidence="4">
    <location>
        <begin position="1523"/>
        <end position="1675"/>
    </location>
</feature>
<dbReference type="InterPro" id="IPR003599">
    <property type="entry name" value="Ig_sub"/>
</dbReference>
<feature type="compositionally biased region" description="Basic residues" evidence="4">
    <location>
        <begin position="1605"/>
        <end position="1618"/>
    </location>
</feature>
<dbReference type="PROSITE" id="PS50835">
    <property type="entry name" value="IG_LIKE"/>
    <property type="match status" value="10"/>
</dbReference>
<dbReference type="FunFam" id="2.60.40.10:FF:002564">
    <property type="entry name" value="AGAP003610-PA"/>
    <property type="match status" value="1"/>
</dbReference>
<accession>A0A182FRU6</accession>
<reference evidence="6" key="2">
    <citation type="submission" date="2022-08" db="UniProtKB">
        <authorList>
            <consortium name="EnsemblMetazoa"/>
        </authorList>
    </citation>
    <scope>IDENTIFICATION</scope>
    <source>
        <strain evidence="6">STECLA/ALBI9_A</strain>
    </source>
</reference>
<evidence type="ECO:0000256" key="4">
    <source>
        <dbReference type="SAM" id="MobiDB-lite"/>
    </source>
</evidence>
<dbReference type="InterPro" id="IPR003598">
    <property type="entry name" value="Ig_sub2"/>
</dbReference>
<keyword evidence="3" id="KW-0393">Immunoglobulin domain</keyword>
<feature type="region of interest" description="Disordered" evidence="4">
    <location>
        <begin position="819"/>
        <end position="882"/>
    </location>
</feature>
<dbReference type="VEuPathDB" id="VectorBase:AALB20_033371"/>
<dbReference type="FunFam" id="2.60.40.10:FF:000107">
    <property type="entry name" value="Myosin, light chain kinase a"/>
    <property type="match status" value="3"/>
</dbReference>
<feature type="domain" description="Ig-like" evidence="5">
    <location>
        <begin position="2210"/>
        <end position="2308"/>
    </location>
</feature>
<feature type="compositionally biased region" description="Basic and acidic residues" evidence="4">
    <location>
        <begin position="2042"/>
        <end position="2052"/>
    </location>
</feature>
<feature type="region of interest" description="Disordered" evidence="4">
    <location>
        <begin position="1"/>
        <end position="53"/>
    </location>
</feature>
<dbReference type="STRING" id="7167.A0A182FRU6"/>
<dbReference type="InterPro" id="IPR013098">
    <property type="entry name" value="Ig_I-set"/>
</dbReference>
<feature type="compositionally biased region" description="Basic and acidic residues" evidence="4">
    <location>
        <begin position="1532"/>
        <end position="1545"/>
    </location>
</feature>
<evidence type="ECO:0000313" key="7">
    <source>
        <dbReference type="Proteomes" id="UP000069272"/>
    </source>
</evidence>
<feature type="region of interest" description="Disordered" evidence="4">
    <location>
        <begin position="177"/>
        <end position="280"/>
    </location>
</feature>
<evidence type="ECO:0000256" key="3">
    <source>
        <dbReference type="ARBA" id="ARBA00023319"/>
    </source>
</evidence>
<feature type="compositionally biased region" description="Pro residues" evidence="4">
    <location>
        <begin position="2338"/>
        <end position="2347"/>
    </location>
</feature>
<feature type="compositionally biased region" description="Low complexity" evidence="4">
    <location>
        <begin position="868"/>
        <end position="882"/>
    </location>
</feature>
<keyword evidence="7" id="KW-1185">Reference proteome</keyword>
<evidence type="ECO:0000256" key="2">
    <source>
        <dbReference type="ARBA" id="ARBA00023157"/>
    </source>
</evidence>
<feature type="compositionally biased region" description="Basic and acidic residues" evidence="4">
    <location>
        <begin position="32"/>
        <end position="43"/>
    </location>
</feature>
<feature type="compositionally biased region" description="Acidic residues" evidence="4">
    <location>
        <begin position="1956"/>
        <end position="1992"/>
    </location>
</feature>
<dbReference type="VEuPathDB" id="VectorBase:AALB009272"/>
<feature type="compositionally biased region" description="Acidic residues" evidence="4">
    <location>
        <begin position="1581"/>
        <end position="1598"/>
    </location>
</feature>
<evidence type="ECO:0000313" key="6">
    <source>
        <dbReference type="EnsemblMetazoa" id="AALB009272-PA"/>
    </source>
</evidence>
<feature type="domain" description="Ig-like" evidence="5">
    <location>
        <begin position="1360"/>
        <end position="1446"/>
    </location>
</feature>
<dbReference type="Gene3D" id="2.60.40.10">
    <property type="entry name" value="Immunoglobulins"/>
    <property type="match status" value="12"/>
</dbReference>
<dbReference type="SMART" id="SM00408">
    <property type="entry name" value="IGc2"/>
    <property type="match status" value="10"/>
</dbReference>
<dbReference type="Proteomes" id="UP000069272">
    <property type="component" value="Chromosome 2R"/>
</dbReference>
<dbReference type="FunFam" id="2.60.40.10:FF:000964">
    <property type="entry name" value="Stretchin-Mlck, isoform T"/>
    <property type="match status" value="2"/>
</dbReference>
<sequence>MVRKEDGGEIPQVIVTEQQEQPGTTGGSREGTYSREPSRERSSRSVSISRLRADDPLRKEMMLVREKSPFEIGENRNVQVASCKAIIDKALVMDVSGGVTNVDEYISLFFSSGCVIDEASCKDISTAIEVTIVEEEEERPELVVHPMIEVIAEEQGEGEGVVEDKKKLRRMIEKIAAKSASRQQPKLMPTSVTQLPSELTGSGEATDEPPIDEGATGGDDVVEEEGTGEPVPDADEGAADADEEPKDEDSDLKDDDEDASEGTYSESEESSELSYSDMSVDEVDPSAWRVFHEDEDEIAFIKREQEEKEPEPTEREKDIEFQRLRKASRPPLYLTKLTDRSAPTGSTIKLQCTIEGQEISVRWFKNDVQLERSKRLQFAAADGLHTLTITHLKHTDAGEYKILAKNRGGEIPSIARVRVYDAVKADCQLPFFVKVRDYYHHALNDLVIECQIMFQPNWSIPTVTWLKNDEPILLDKRIGATYEGEEIFQLNIYDPTPEDSGAYTCIAENEAGRSQITHIVDFTDKVPYMRLPGIMNADRKHLTEEEAEERRQDELRFKKEAQDRLAGVGGGRAARQTEEAQPYESESFVIRDSKNKLTWAGQLHNITTQKGALVKMTCSANGPNPMFKWQRNGRAIDFGDHVKLMNSGAIGQIVINGVTRKDAGEYTCTAKNGHNEIKTTCVLKLITLPSDDETPATFTRAVKEFYDIRADDLVLEVNVHGVPKPTIKWLKDGEDIVLGEKLLINREPNGVYQLCIHKPAPTDCGLYECQAVNSAGTAKVSHVVSFTAKDKLIHVQHIEHADYFKRRLEEKEAASLHLIAEPAPTPVPGTPTPQTAAASQEQAPQVPPVAPSEEQGSEQATATDEAAEVAGESSEAASVVQEAAPEVAGEVAAAKPKPTFKAMPRKRFEEGPVEPFIIRDSKNRLLWETKLKNLTTPAGKTIKLTCSVTGPQPTYKWLKNGKPLVWSKTVINATKAEFGCVRITPTTVADSGEYTALAKNSFGEIECSCTVNIFTTERDIETVPTFTRVIDYYDSLVDDLILEVHVRGVPDPKLTWERDGVVFTNETDRVIISRQGDGVYRLSIHNPEKLDGGRWVVTAKNSAGEEKLKHAVTFKGREFYQSQLTHGIYHADKQVTRSEEDGFVYGTRSRSVSRAPSVALQSGPLDAGDITAVVEALQSIEATTEDGEQPPVAATEESTEGAPAAEGTEGEAPSAEPAAKKKKEPKQWRKNLQGLLRGRIPGPIAEETITKPKVLEVKQKLYFEANLKNQTVPEGSHIKLVCSVVGPQPSIKWFKNNIPLAWSKNVKNDTKLGVGAIHIISAELNDSGTYKCVASNPSGEVETSCKVTVFPIPEKQYVAPSFVRNVKEHYDIQTNDLILEVIVRGNPMPSIKWLRDGIDLQDPTGEKFFPMREPGGVFKLTIHDPQAKDEGQYACEASNVVGKDVMRHAVRRIRERKAAESHVFGIRYHDPNVMKHGVYEEPPKEEPAPRPHREFVFLEDGTYYIRGQTPEYLWEWETDTSAPSEYEDYVSDPEKEPEPEPKPEPEPVPEPVVEDTGPQRSPTPDFLKKLEPPKPEPPKVEEEEEDEDDEDEEDEEEAPPPPVKRGPKIKKLRKKRVKQPVVAESAPEPAPTAAPVAEVTPVAPVAPAPAEPAPKATGEEGALAGEPVTEEEKEKQRKERYLRLFPELIPEEGKRVDTRTVLRFGSTLHDISIVEGKPVRLFCTVLGSKADFKWFKNGEPMEFTKQVRNLSESKEGTGIIQFNRATREDSGEYEVVVKDKSGATISGTCRLTVMPVPVRIPVAEGEPPRFVRCMLQHYDLRVDDLVLETQIKGTGQIRVEWYLDGIIIPNNEKFIQIREPHGIHKLCIHNPQIRDNGRYTIRAINDFGTEELKYTLRFEGKAAAMPMYHMHHADKRTKPLYDEEKPAEPRQHREVVFLEDGSYYLKGQTPERFWEWETDTDAESEYEEYVPGDTEEEEEPEEEEEQEVEQTEQPEGAAPATEPAAEVAEEGEEAEEAEEVEAPPKPVKRGPKIKKLRRKLPKKEASVADEPKVTAAAPVAAPAAPAPAPAAEGEKPKMRLSQMISSGQSLAPPEVPRVKRWKKPVEVEFISHLRSGTIRKGKSLTLNCCCSDAKKIEVTWLKDDVPLEMGKRCRCDVTRFGHCTLDLVDLTLEDSGVYKCVAKTANGTATDSCRITVFELEKKAEVELVPPTFLTPLRELYHPTTNDLHLEIRVRGNPVPTFRWLCDGIPILQSNEKYEIFNQHYYEQGTKITTVQLIINDPQLRDSGKYTLIAKNEVKTIEMTRQVSIPLRGDLLQQQGRKKRMDDVVVENEAPRVLPKPPTPEPEPVVEEPPPPEEEAQEEVQEEEEEEKEEEEED</sequence>
<dbReference type="Pfam" id="PF07679">
    <property type="entry name" value="I-set"/>
    <property type="match status" value="12"/>
</dbReference>
<feature type="compositionally biased region" description="Basic residues" evidence="4">
    <location>
        <begin position="2026"/>
        <end position="2041"/>
    </location>
</feature>
<name>A0A182FRU6_ANOAL</name>
<dbReference type="SUPFAM" id="SSF48726">
    <property type="entry name" value="Immunoglobulin"/>
    <property type="match status" value="12"/>
</dbReference>
<proteinExistence type="predicted"/>
<feature type="region of interest" description="Disordered" evidence="4">
    <location>
        <begin position="2317"/>
        <end position="2378"/>
    </location>
</feature>
<feature type="domain" description="Ig-like" evidence="5">
    <location>
        <begin position="2093"/>
        <end position="2196"/>
    </location>
</feature>
<keyword evidence="1" id="KW-0677">Repeat</keyword>
<feature type="domain" description="Ig-like" evidence="5">
    <location>
        <begin position="330"/>
        <end position="418"/>
    </location>
</feature>
<keyword evidence="2" id="KW-1015">Disulfide bond</keyword>
<feature type="compositionally biased region" description="Low complexity" evidence="4">
    <location>
        <begin position="1193"/>
        <end position="1217"/>
    </location>
</feature>
<dbReference type="InterPro" id="IPR013783">
    <property type="entry name" value="Ig-like_fold"/>
</dbReference>
<feature type="compositionally biased region" description="Acidic residues" evidence="4">
    <location>
        <begin position="220"/>
        <end position="271"/>
    </location>
</feature>
<dbReference type="SMART" id="SM00409">
    <property type="entry name" value="IG"/>
    <property type="match status" value="10"/>
</dbReference>
<feature type="compositionally biased region" description="Low complexity" evidence="4">
    <location>
        <begin position="1993"/>
        <end position="2006"/>
    </location>
</feature>
<feature type="compositionally biased region" description="Low complexity" evidence="4">
    <location>
        <begin position="1619"/>
        <end position="1643"/>
    </location>
</feature>
<feature type="compositionally biased region" description="Acidic residues" evidence="4">
    <location>
        <begin position="2348"/>
        <end position="2378"/>
    </location>
</feature>
<dbReference type="CDD" id="cd00096">
    <property type="entry name" value="Ig"/>
    <property type="match status" value="2"/>
</dbReference>
<feature type="compositionally biased region" description="Low complexity" evidence="4">
    <location>
        <begin position="1653"/>
        <end position="1662"/>
    </location>
</feature>
<feature type="domain" description="Ig-like" evidence="5">
    <location>
        <begin position="1686"/>
        <end position="1786"/>
    </location>
</feature>
<feature type="region of interest" description="Disordered" evidence="4">
    <location>
        <begin position="1954"/>
        <end position="2053"/>
    </location>
</feature>
<dbReference type="InterPro" id="IPR007110">
    <property type="entry name" value="Ig-like_dom"/>
</dbReference>